<dbReference type="OMA" id="HKPTESD"/>
<evidence type="ECO:0000313" key="3">
    <source>
        <dbReference type="Proteomes" id="UP000008493"/>
    </source>
</evidence>
<feature type="region of interest" description="Disordered" evidence="1">
    <location>
        <begin position="1"/>
        <end position="49"/>
    </location>
</feature>
<accession>K5XAU9</accession>
<dbReference type="HOGENOM" id="CLU_107426_0_0_1"/>
<feature type="compositionally biased region" description="Acidic residues" evidence="1">
    <location>
        <begin position="217"/>
        <end position="241"/>
    </location>
</feature>
<name>K5XAU9_AGABU</name>
<protein>
    <submittedName>
        <fullName evidence="2">Uncharacterized protein</fullName>
    </submittedName>
</protein>
<dbReference type="AlphaFoldDB" id="K5XAU9"/>
<dbReference type="KEGG" id="abp:AGABI1DRAFT38589"/>
<dbReference type="InParanoid" id="K5XAU9"/>
<organism evidence="2 3">
    <name type="scientific">Agaricus bisporus var. burnettii (strain JB137-S8 / ATCC MYA-4627 / FGSC 10392)</name>
    <name type="common">White button mushroom</name>
    <dbReference type="NCBI Taxonomy" id="597362"/>
    <lineage>
        <taxon>Eukaryota</taxon>
        <taxon>Fungi</taxon>
        <taxon>Dikarya</taxon>
        <taxon>Basidiomycota</taxon>
        <taxon>Agaricomycotina</taxon>
        <taxon>Agaricomycetes</taxon>
        <taxon>Agaricomycetidae</taxon>
        <taxon>Agaricales</taxon>
        <taxon>Agaricineae</taxon>
        <taxon>Agaricaceae</taxon>
        <taxon>Agaricus</taxon>
    </lineage>
</organism>
<keyword evidence="3" id="KW-1185">Reference proteome</keyword>
<dbReference type="STRING" id="597362.K5XAU9"/>
<dbReference type="OrthoDB" id="68090at2759"/>
<dbReference type="EMBL" id="JH971389">
    <property type="protein sequence ID" value="EKM80172.1"/>
    <property type="molecule type" value="Genomic_DNA"/>
</dbReference>
<dbReference type="Proteomes" id="UP000008493">
    <property type="component" value="Unassembled WGS sequence"/>
</dbReference>
<dbReference type="RefSeq" id="XP_007328857.1">
    <property type="nucleotide sequence ID" value="XM_007328795.1"/>
</dbReference>
<feature type="region of interest" description="Disordered" evidence="1">
    <location>
        <begin position="212"/>
        <end position="252"/>
    </location>
</feature>
<gene>
    <name evidence="2" type="ORF">AGABI1DRAFT_38589</name>
</gene>
<evidence type="ECO:0000313" key="2">
    <source>
        <dbReference type="EMBL" id="EKM80172.1"/>
    </source>
</evidence>
<proteinExistence type="predicted"/>
<feature type="compositionally biased region" description="Low complexity" evidence="1">
    <location>
        <begin position="1"/>
        <end position="27"/>
    </location>
</feature>
<dbReference type="GeneID" id="18829288"/>
<dbReference type="eggNOG" id="ENOG502SNDF">
    <property type="taxonomic scope" value="Eukaryota"/>
</dbReference>
<evidence type="ECO:0000256" key="1">
    <source>
        <dbReference type="SAM" id="MobiDB-lite"/>
    </source>
</evidence>
<reference evidence="3" key="1">
    <citation type="journal article" date="2012" name="Proc. Natl. Acad. Sci. U.S.A.">
        <title>Genome sequence of the button mushroom Agaricus bisporus reveals mechanisms governing adaptation to a humic-rich ecological niche.</title>
        <authorList>
            <person name="Morin E."/>
            <person name="Kohler A."/>
            <person name="Baker A.R."/>
            <person name="Foulongne-Oriol M."/>
            <person name="Lombard V."/>
            <person name="Nagy L.G."/>
            <person name="Ohm R.A."/>
            <person name="Patyshakuliyeva A."/>
            <person name="Brun A."/>
            <person name="Aerts A.L."/>
            <person name="Bailey A.M."/>
            <person name="Billette C."/>
            <person name="Coutinho P.M."/>
            <person name="Deakin G."/>
            <person name="Doddapaneni H."/>
            <person name="Floudas D."/>
            <person name="Grimwood J."/>
            <person name="Hilden K."/>
            <person name="Kuees U."/>
            <person name="LaButti K.M."/>
            <person name="Lapidus A."/>
            <person name="Lindquist E.A."/>
            <person name="Lucas S.M."/>
            <person name="Murat C."/>
            <person name="Riley R.W."/>
            <person name="Salamov A.A."/>
            <person name="Schmutz J."/>
            <person name="Subramanian V."/>
            <person name="Woesten H.A.B."/>
            <person name="Xu J."/>
            <person name="Eastwood D.C."/>
            <person name="Foster G.D."/>
            <person name="Sonnenberg A.S."/>
            <person name="Cullen D."/>
            <person name="de Vries R.P."/>
            <person name="Lundell T."/>
            <person name="Hibbett D.S."/>
            <person name="Henrissat B."/>
            <person name="Burton K.S."/>
            <person name="Kerrigan R.W."/>
            <person name="Challen M.P."/>
            <person name="Grigoriev I.V."/>
            <person name="Martin F."/>
        </authorList>
    </citation>
    <scope>NUCLEOTIDE SEQUENCE [LARGE SCALE GENOMIC DNA]</scope>
    <source>
        <strain evidence="3">JB137-S8 / ATCC MYA-4627 / FGSC 10392</strain>
    </source>
</reference>
<sequence>MSSSSHFPSSPARFSPPSSPVSPTSPTRRQRPVPPGFLPSPRAKQKRVSEMTVRELQDLHALNSGILSSPGASTSTYVQRVLAEQAAVESRLIELDGIETINIGLKNTQIRGENDMVIDPPPEPPANRTLEAKKKAMAKFGQSIALGPNGNSGKSSGFSMQEAMELERQAFLLDKEREQRLLEKKRKQGIPVNGEILTRQEREARIWAFMNHKPTDSDLEDDSDPDSDDDDPSAWFEDDQDDGRKGQDIVEPDFEDFSHIIRIDASRMRYSTFYEPRDEGD</sequence>